<feature type="chain" id="PRO_5011761309" evidence="1">
    <location>
        <begin position="22"/>
        <end position="327"/>
    </location>
</feature>
<dbReference type="InterPro" id="IPR000073">
    <property type="entry name" value="AB_hydrolase_1"/>
</dbReference>
<sequence length="327" mass="34548">MRFPRLANNLLALTAIGIALAGCGAIADKRTAKAASEFQPTGQLIDIDGTTVHAHVEGNGPDLILIHGASGNTRDFTFDLVDRLSDRYRVIAFDRPGLGWTDRLPGKSGPSNTTSETPEEQAILLDAAAEVLGVERAVILGHSYGGAVALAWALERPEKVAGLTLVSAASQPWEGGTGTFYTIGSSRLGGAVVIPALAAVIPRSYVDVVLKDIFKPQTPPAGYAERIGAPLTLRPESLRANAQQIDALKPLVREMSPRYSSLHIPVEIVHGDADEIVPLEVHSRPLANQIPGANLTVLPGIGHMPHHVAPEAVTDAIDRTAARAALR</sequence>
<dbReference type="GO" id="GO:0003824">
    <property type="term" value="F:catalytic activity"/>
    <property type="evidence" value="ECO:0007669"/>
    <property type="project" value="InterPro"/>
</dbReference>
<dbReference type="InterPro" id="IPR000639">
    <property type="entry name" value="Epox_hydrolase-like"/>
</dbReference>
<dbReference type="OrthoDB" id="9815441at2"/>
<dbReference type="AlphaFoldDB" id="A0A1I0WC52"/>
<evidence type="ECO:0000256" key="1">
    <source>
        <dbReference type="SAM" id="SignalP"/>
    </source>
</evidence>
<keyword evidence="4" id="KW-1185">Reference proteome</keyword>
<dbReference type="InterPro" id="IPR050471">
    <property type="entry name" value="AB_hydrolase"/>
</dbReference>
<dbReference type="PRINTS" id="PR00412">
    <property type="entry name" value="EPOXHYDRLASE"/>
</dbReference>
<dbReference type="InterPro" id="IPR029058">
    <property type="entry name" value="AB_hydrolase_fold"/>
</dbReference>
<evidence type="ECO:0000313" key="4">
    <source>
        <dbReference type="Proteomes" id="UP000198796"/>
    </source>
</evidence>
<evidence type="ECO:0000313" key="3">
    <source>
        <dbReference type="EMBL" id="SFA85957.1"/>
    </source>
</evidence>
<dbReference type="PROSITE" id="PS51257">
    <property type="entry name" value="PROKAR_LIPOPROTEIN"/>
    <property type="match status" value="1"/>
</dbReference>
<dbReference type="EMBL" id="FOJU01000002">
    <property type="protein sequence ID" value="SFA85957.1"/>
    <property type="molecule type" value="Genomic_DNA"/>
</dbReference>
<keyword evidence="1" id="KW-0732">Signal</keyword>
<dbReference type="Proteomes" id="UP000198796">
    <property type="component" value="Unassembled WGS sequence"/>
</dbReference>
<reference evidence="3 4" key="1">
    <citation type="submission" date="2016-10" db="EMBL/GenBank/DDBJ databases">
        <authorList>
            <person name="de Groot N.N."/>
        </authorList>
    </citation>
    <scope>NUCLEOTIDE SEQUENCE [LARGE SCALE GENOMIC DNA]</scope>
    <source>
        <strain evidence="3 4">DSM 29316</strain>
    </source>
</reference>
<dbReference type="PANTHER" id="PTHR43433:SF5">
    <property type="entry name" value="AB HYDROLASE-1 DOMAIN-CONTAINING PROTEIN"/>
    <property type="match status" value="1"/>
</dbReference>
<organism evidence="3 4">
    <name type="scientific">Poseidonocella pacifica</name>
    <dbReference type="NCBI Taxonomy" id="871651"/>
    <lineage>
        <taxon>Bacteria</taxon>
        <taxon>Pseudomonadati</taxon>
        <taxon>Pseudomonadota</taxon>
        <taxon>Alphaproteobacteria</taxon>
        <taxon>Rhodobacterales</taxon>
        <taxon>Roseobacteraceae</taxon>
        <taxon>Poseidonocella</taxon>
    </lineage>
</organism>
<gene>
    <name evidence="3" type="ORF">SAMN05421688_1230</name>
</gene>
<protein>
    <submittedName>
        <fullName evidence="3">Pimeloyl-ACP methyl ester carboxylesterase</fullName>
    </submittedName>
</protein>
<dbReference type="PRINTS" id="PR00111">
    <property type="entry name" value="ABHYDROLASE"/>
</dbReference>
<name>A0A1I0WC52_9RHOB</name>
<dbReference type="STRING" id="871651.SAMN05421688_1230"/>
<proteinExistence type="predicted"/>
<accession>A0A1I0WC52</accession>
<dbReference type="RefSeq" id="WP_092061801.1">
    <property type="nucleotide sequence ID" value="NZ_FOJU01000002.1"/>
</dbReference>
<feature type="domain" description="AB hydrolase-1" evidence="2">
    <location>
        <begin position="63"/>
        <end position="316"/>
    </location>
</feature>
<dbReference type="Gene3D" id="3.40.50.1820">
    <property type="entry name" value="alpha/beta hydrolase"/>
    <property type="match status" value="1"/>
</dbReference>
<dbReference type="Pfam" id="PF12697">
    <property type="entry name" value="Abhydrolase_6"/>
    <property type="match status" value="1"/>
</dbReference>
<feature type="signal peptide" evidence="1">
    <location>
        <begin position="1"/>
        <end position="21"/>
    </location>
</feature>
<dbReference type="PANTHER" id="PTHR43433">
    <property type="entry name" value="HYDROLASE, ALPHA/BETA FOLD FAMILY PROTEIN"/>
    <property type="match status" value="1"/>
</dbReference>
<dbReference type="SUPFAM" id="SSF53474">
    <property type="entry name" value="alpha/beta-Hydrolases"/>
    <property type="match status" value="1"/>
</dbReference>
<evidence type="ECO:0000259" key="2">
    <source>
        <dbReference type="Pfam" id="PF12697"/>
    </source>
</evidence>